<feature type="region of interest" description="Disordered" evidence="1">
    <location>
        <begin position="99"/>
        <end position="125"/>
    </location>
</feature>
<dbReference type="EMBL" id="UYYA01004575">
    <property type="protein sequence ID" value="VDM62514.1"/>
    <property type="molecule type" value="Genomic_DNA"/>
</dbReference>
<protein>
    <submittedName>
        <fullName evidence="2 4">Uncharacterized protein</fullName>
    </submittedName>
</protein>
<reference evidence="2 3" key="2">
    <citation type="submission" date="2018-11" db="EMBL/GenBank/DDBJ databases">
        <authorList>
            <consortium name="Pathogen Informatics"/>
        </authorList>
    </citation>
    <scope>NUCLEOTIDE SEQUENCE [LARGE SCALE GENOMIC DNA]</scope>
    <source>
        <strain evidence="2 3">Costa Rica</strain>
    </source>
</reference>
<evidence type="ECO:0000313" key="3">
    <source>
        <dbReference type="Proteomes" id="UP000267027"/>
    </source>
</evidence>
<dbReference type="OrthoDB" id="5792676at2759"/>
<accession>A0A0R3PXD0</accession>
<keyword evidence="3" id="KW-1185">Reference proteome</keyword>
<dbReference type="Proteomes" id="UP000267027">
    <property type="component" value="Unassembled WGS sequence"/>
</dbReference>
<gene>
    <name evidence="2" type="ORF">ACOC_LOCUS10929</name>
</gene>
<proteinExistence type="predicted"/>
<dbReference type="WBParaSite" id="ACOC_0001092801-mRNA-1">
    <property type="protein sequence ID" value="ACOC_0001092801-mRNA-1"/>
    <property type="gene ID" value="ACOC_0001092801"/>
</dbReference>
<evidence type="ECO:0000256" key="1">
    <source>
        <dbReference type="SAM" id="MobiDB-lite"/>
    </source>
</evidence>
<dbReference type="AlphaFoldDB" id="A0A0R3PXD0"/>
<name>A0A0R3PXD0_ANGCS</name>
<evidence type="ECO:0000313" key="2">
    <source>
        <dbReference type="EMBL" id="VDM62514.1"/>
    </source>
</evidence>
<evidence type="ECO:0000313" key="4">
    <source>
        <dbReference type="WBParaSite" id="ACOC_0001092801-mRNA-1"/>
    </source>
</evidence>
<sequence length="150" mass="16391">MDPPSLVSSIRHRLSQYRRADASTQTEDVVNVTANSMQRTTNPLIGAGYSPSVNSFPVALDSTFSNLLDDDLAERSFSPSNDINLIDLGHCDDFFGPDSIMADDTQSSPWRLSSRRQEKELSNSRIGGTAGILAEMFSDHPTDTQANDGH</sequence>
<organism evidence="4">
    <name type="scientific">Angiostrongylus costaricensis</name>
    <name type="common">Nematode worm</name>
    <dbReference type="NCBI Taxonomy" id="334426"/>
    <lineage>
        <taxon>Eukaryota</taxon>
        <taxon>Metazoa</taxon>
        <taxon>Ecdysozoa</taxon>
        <taxon>Nematoda</taxon>
        <taxon>Chromadorea</taxon>
        <taxon>Rhabditida</taxon>
        <taxon>Rhabditina</taxon>
        <taxon>Rhabditomorpha</taxon>
        <taxon>Strongyloidea</taxon>
        <taxon>Metastrongylidae</taxon>
        <taxon>Angiostrongylus</taxon>
    </lineage>
</organism>
<reference evidence="4" key="1">
    <citation type="submission" date="2017-02" db="UniProtKB">
        <authorList>
            <consortium name="WormBaseParasite"/>
        </authorList>
    </citation>
    <scope>IDENTIFICATION</scope>
</reference>